<dbReference type="FunFam" id="3.40.605.10:FF:000007">
    <property type="entry name" value="NAD/NADP-dependent betaine aldehyde dehydrogenase"/>
    <property type="match status" value="1"/>
</dbReference>
<dbReference type="InterPro" id="IPR015590">
    <property type="entry name" value="Aldehyde_DH_dom"/>
</dbReference>
<evidence type="ECO:0000256" key="2">
    <source>
        <dbReference type="ARBA" id="ARBA00023002"/>
    </source>
</evidence>
<reference evidence="4 5" key="1">
    <citation type="journal article" date="2012" name="J. Bacteriol.">
        <title>Genome sequence of Sphingobium indicum B90A, a hexachlorocyclohexane-degrading bacterium.</title>
        <authorList>
            <person name="Anand S."/>
            <person name="Sangwan N."/>
            <person name="Lata P."/>
            <person name="Kaur J."/>
            <person name="Dua A."/>
            <person name="Singh A.K."/>
            <person name="Verma M."/>
            <person name="Kaur J."/>
            <person name="Khurana J.P."/>
            <person name="Khurana P."/>
            <person name="Mathur S."/>
            <person name="Lal R."/>
        </authorList>
    </citation>
    <scope>NUCLEOTIDE SEQUENCE [LARGE SCALE GENOMIC DNA]</scope>
    <source>
        <strain evidence="5">DSM 16412 / CCM 7286 / MTCC 6364 / B90A</strain>
    </source>
</reference>
<dbReference type="KEGG" id="sinb:SIDU_13890"/>
<dbReference type="Gene3D" id="3.40.605.10">
    <property type="entry name" value="Aldehyde Dehydrogenase, Chain A, domain 1"/>
    <property type="match status" value="1"/>
</dbReference>
<dbReference type="CDD" id="cd07138">
    <property type="entry name" value="ALDH_CddD_SSP0762"/>
    <property type="match status" value="1"/>
</dbReference>
<dbReference type="RefSeq" id="WP_007682355.1">
    <property type="nucleotide sequence ID" value="NZ_CP013070.1"/>
</dbReference>
<dbReference type="PANTHER" id="PTHR42804">
    <property type="entry name" value="ALDEHYDE DEHYDROGENASE"/>
    <property type="match status" value="1"/>
</dbReference>
<sequence length="471" mass="50456">MAQKIYVDGQWRTPTGERHIDVVNPATEAVIGSIGVASKADVDDAVAAARRAFLTFSRTSREERIDLLGRVLGAYVARRQELADALVEELGAPAKFAFETQSATGLMHLQTTIELLRDYPFETRQSDRTMVRHEPIGVVALITPWNWPINQIMCKIAPALATGNTMVHKPSELTPFTAHVIAQILDDAGVPKGVYNLVDGDGTVGAMLAEHANVDMVSFTGSTRAGIDVAKRAADTVKRVHQELGGKSPNIILDDADLGAAIGGNLYRLMLNSGQSCHAPTRMLVPRSRMEEAKGVIAHILQGITVGDPHGDAYMGPVVSRTQWERIQSYIDAGQKEGATLLAGGGGRPNGLSKGYYVKPTVFVDVTNDMRIAREEIFGPVLCVIGYDDLDEAVRIANDTPYGLAAFVQSASDDKAAEVGARLDAGMIFLNGAGEDPLAPFGGTKMSGNGREWGLAAFGEFMESKALIRAA</sequence>
<dbReference type="InterPro" id="IPR016163">
    <property type="entry name" value="Ald_DH_C"/>
</dbReference>
<keyword evidence="2" id="KW-0560">Oxidoreductase</keyword>
<dbReference type="GO" id="GO:0016620">
    <property type="term" value="F:oxidoreductase activity, acting on the aldehyde or oxo group of donors, NAD or NADP as acceptor"/>
    <property type="evidence" value="ECO:0007669"/>
    <property type="project" value="InterPro"/>
</dbReference>
<dbReference type="Proteomes" id="UP000004550">
    <property type="component" value="Chromosome"/>
</dbReference>
<gene>
    <name evidence="4" type="ORF">SIDU_13890</name>
</gene>
<dbReference type="Pfam" id="PF00171">
    <property type="entry name" value="Aldedh"/>
    <property type="match status" value="1"/>
</dbReference>
<evidence type="ECO:0000259" key="3">
    <source>
        <dbReference type="Pfam" id="PF00171"/>
    </source>
</evidence>
<dbReference type="Gene3D" id="3.40.309.10">
    <property type="entry name" value="Aldehyde Dehydrogenase, Chain A, domain 2"/>
    <property type="match status" value="1"/>
</dbReference>
<organism evidence="4 5">
    <name type="scientific">Sphingobium indicum (strain DSM 16412 / CCM 7286 / MTCC 6364 / B90A)</name>
    <dbReference type="NCBI Taxonomy" id="861109"/>
    <lineage>
        <taxon>Bacteria</taxon>
        <taxon>Pseudomonadati</taxon>
        <taxon>Pseudomonadota</taxon>
        <taxon>Alphaproteobacteria</taxon>
        <taxon>Sphingomonadales</taxon>
        <taxon>Sphingomonadaceae</taxon>
        <taxon>Sphingobium</taxon>
    </lineage>
</organism>
<evidence type="ECO:0000313" key="4">
    <source>
        <dbReference type="EMBL" id="APL95514.1"/>
    </source>
</evidence>
<dbReference type="EMBL" id="CP013070">
    <property type="protein sequence ID" value="APL95514.1"/>
    <property type="molecule type" value="Genomic_DNA"/>
</dbReference>
<dbReference type="InterPro" id="IPR016162">
    <property type="entry name" value="Ald_DH_N"/>
</dbReference>
<feature type="domain" description="Aldehyde dehydrogenase" evidence="3">
    <location>
        <begin position="11"/>
        <end position="466"/>
    </location>
</feature>
<dbReference type="InterPro" id="IPR016161">
    <property type="entry name" value="Ald_DH/histidinol_DH"/>
</dbReference>
<comment type="similarity">
    <text evidence="1">Belongs to the aldehyde dehydrogenase family.</text>
</comment>
<protein>
    <submittedName>
        <fullName evidence="4">Aldehyde dehydrogenase</fullName>
    </submittedName>
</protein>
<evidence type="ECO:0000256" key="1">
    <source>
        <dbReference type="ARBA" id="ARBA00009986"/>
    </source>
</evidence>
<dbReference type="SUPFAM" id="SSF53720">
    <property type="entry name" value="ALDH-like"/>
    <property type="match status" value="1"/>
</dbReference>
<dbReference type="PANTHER" id="PTHR42804:SF1">
    <property type="entry name" value="ALDEHYDE DEHYDROGENASE-RELATED"/>
    <property type="match status" value="1"/>
</dbReference>
<accession>A0A1L5BRJ7</accession>
<evidence type="ECO:0000313" key="5">
    <source>
        <dbReference type="Proteomes" id="UP000004550"/>
    </source>
</evidence>
<dbReference type="AlphaFoldDB" id="A0A1L5BRJ7"/>
<proteinExistence type="inferred from homology"/>
<name>A0A1L5BRJ7_SPHIB</name>